<evidence type="ECO:0000256" key="5">
    <source>
        <dbReference type="ARBA" id="ARBA00022676"/>
    </source>
</evidence>
<name>A0ABQ7J7N4_9APIC</name>
<keyword evidence="15" id="KW-1185">Reference proteome</keyword>
<dbReference type="EMBL" id="JADAQX010000521">
    <property type="protein sequence ID" value="KAF8819997.1"/>
    <property type="molecule type" value="Genomic_DNA"/>
</dbReference>
<evidence type="ECO:0000256" key="7">
    <source>
        <dbReference type="ARBA" id="ARBA00022692"/>
    </source>
</evidence>
<evidence type="ECO:0000256" key="4">
    <source>
        <dbReference type="ARBA" id="ARBA00012583"/>
    </source>
</evidence>
<dbReference type="SUPFAM" id="SSF53448">
    <property type="entry name" value="Nucleotide-diphospho-sugar transferases"/>
    <property type="match status" value="1"/>
</dbReference>
<evidence type="ECO:0000259" key="13">
    <source>
        <dbReference type="Pfam" id="PF00535"/>
    </source>
</evidence>
<dbReference type="InterPro" id="IPR035518">
    <property type="entry name" value="DPG_synthase"/>
</dbReference>
<dbReference type="Proteomes" id="UP000823046">
    <property type="component" value="Unassembled WGS sequence"/>
</dbReference>
<evidence type="ECO:0000256" key="10">
    <source>
        <dbReference type="ARBA" id="ARBA00022989"/>
    </source>
</evidence>
<comment type="similarity">
    <text evidence="3">Belongs to the glycosyltransferase 2 family.</text>
</comment>
<reference evidence="14 15" key="1">
    <citation type="journal article" date="2020" name="bioRxiv">
        <title>Metabolic contributions of an alphaproteobacterial endosymbiont in the apicomplexan Cardiosporidium cionae.</title>
        <authorList>
            <person name="Hunter E.S."/>
            <person name="Paight C.J."/>
            <person name="Lane C.E."/>
        </authorList>
    </citation>
    <scope>NUCLEOTIDE SEQUENCE [LARGE SCALE GENOMIC DNA]</scope>
    <source>
        <strain evidence="14">ESH_2018</strain>
    </source>
</reference>
<gene>
    <name evidence="14" type="ORF">IE077_003708</name>
</gene>
<comment type="caution">
    <text evidence="14">The sequence shown here is derived from an EMBL/GenBank/DDBJ whole genome shotgun (WGS) entry which is preliminary data.</text>
</comment>
<evidence type="ECO:0000313" key="14">
    <source>
        <dbReference type="EMBL" id="KAF8819997.1"/>
    </source>
</evidence>
<protein>
    <recommendedName>
        <fullName evidence="4">dolichyl-phosphate beta-glucosyltransferase</fullName>
        <ecNumber evidence="4">2.4.1.117</ecNumber>
    </recommendedName>
</protein>
<evidence type="ECO:0000256" key="9">
    <source>
        <dbReference type="ARBA" id="ARBA00022968"/>
    </source>
</evidence>
<dbReference type="InterPro" id="IPR029044">
    <property type="entry name" value="Nucleotide-diphossugar_trans"/>
</dbReference>
<sequence>MRLLPSSVRLAEQCAWKEFFIFQSKTIRPQNIVDDGYLLPARDILIPSTHGVYYSNTLQLVHSALFRMEIWWQTKVKWNSDGLDKEEITSELFKPASCYLSVVLPAYNEEKRLAACLKQTMEYLKERQDLEGAAFTYEIIVVDDGSVDKTLNVVEQFQLKAGVNELRVIKLSSNKGKGFAVKMGMHCSRGKFLLMADSDGATRFSDIARLEKCMIDSKKDSKEQPACIIFGSRKNIQEEGINTRRVPLRKVMMFFFRLFLYVVIGTTIQDTQCGFKLFDRNSARWIFTSLHLSRWAFDTEIVYIANMLGMRIIELAVDWTEIPGSKVNLLTAPFQMARDILLTRALYCSFFWQPKDRSI</sequence>
<dbReference type="Gene3D" id="3.90.550.10">
    <property type="entry name" value="Spore Coat Polysaccharide Biosynthesis Protein SpsA, Chain A"/>
    <property type="match status" value="1"/>
</dbReference>
<evidence type="ECO:0000256" key="11">
    <source>
        <dbReference type="ARBA" id="ARBA00023136"/>
    </source>
</evidence>
<evidence type="ECO:0000256" key="3">
    <source>
        <dbReference type="ARBA" id="ARBA00006739"/>
    </source>
</evidence>
<keyword evidence="5" id="KW-0328">Glycosyltransferase</keyword>
<dbReference type="EC" id="2.4.1.117" evidence="4"/>
<dbReference type="PANTHER" id="PTHR10859">
    <property type="entry name" value="GLYCOSYL TRANSFERASE"/>
    <property type="match status" value="1"/>
</dbReference>
<comment type="subcellular location">
    <subcellularLocation>
        <location evidence="1">Endoplasmic reticulum membrane</location>
        <topology evidence="1">Single-pass membrane protein</topology>
    </subcellularLocation>
</comment>
<accession>A0ABQ7J7N4</accession>
<evidence type="ECO:0000313" key="15">
    <source>
        <dbReference type="Proteomes" id="UP000823046"/>
    </source>
</evidence>
<comment type="pathway">
    <text evidence="2">Protein modification; protein glycosylation.</text>
</comment>
<evidence type="ECO:0000256" key="12">
    <source>
        <dbReference type="ARBA" id="ARBA00045097"/>
    </source>
</evidence>
<keyword evidence="6" id="KW-0808">Transferase</keyword>
<evidence type="ECO:0000256" key="6">
    <source>
        <dbReference type="ARBA" id="ARBA00022679"/>
    </source>
</evidence>
<keyword evidence="9" id="KW-0735">Signal-anchor</keyword>
<feature type="domain" description="Glycosyltransferase 2-like" evidence="13">
    <location>
        <begin position="101"/>
        <end position="282"/>
    </location>
</feature>
<evidence type="ECO:0000256" key="2">
    <source>
        <dbReference type="ARBA" id="ARBA00004922"/>
    </source>
</evidence>
<evidence type="ECO:0000256" key="8">
    <source>
        <dbReference type="ARBA" id="ARBA00022824"/>
    </source>
</evidence>
<proteinExistence type="inferred from homology"/>
<keyword evidence="7" id="KW-0812">Transmembrane</keyword>
<evidence type="ECO:0000256" key="1">
    <source>
        <dbReference type="ARBA" id="ARBA00004389"/>
    </source>
</evidence>
<comment type="catalytic activity">
    <reaction evidence="12">
        <text>a di-trans,poly-cis-dolichyl phosphate + UDP-alpha-D-glucose = a di-trans,poly-cis-dolichyl beta-D-glucosyl phosphate + UDP</text>
        <dbReference type="Rhea" id="RHEA:15401"/>
        <dbReference type="Rhea" id="RHEA-COMP:19498"/>
        <dbReference type="Rhea" id="RHEA-COMP:19502"/>
        <dbReference type="ChEBI" id="CHEBI:57525"/>
        <dbReference type="ChEBI" id="CHEBI:57683"/>
        <dbReference type="ChEBI" id="CHEBI:58223"/>
        <dbReference type="ChEBI" id="CHEBI:58885"/>
        <dbReference type="EC" id="2.4.1.117"/>
    </reaction>
    <physiologicalReaction direction="left-to-right" evidence="12">
        <dbReference type="Rhea" id="RHEA:15402"/>
    </physiologicalReaction>
</comment>
<dbReference type="CDD" id="cd04188">
    <property type="entry name" value="DPG_synthase"/>
    <property type="match status" value="1"/>
</dbReference>
<keyword evidence="11" id="KW-0472">Membrane</keyword>
<dbReference type="Pfam" id="PF00535">
    <property type="entry name" value="Glycos_transf_2"/>
    <property type="match status" value="1"/>
</dbReference>
<dbReference type="InterPro" id="IPR001173">
    <property type="entry name" value="Glyco_trans_2-like"/>
</dbReference>
<keyword evidence="10" id="KW-1133">Transmembrane helix</keyword>
<keyword evidence="8" id="KW-0256">Endoplasmic reticulum</keyword>
<dbReference type="PANTHER" id="PTHR10859:SF91">
    <property type="entry name" value="DOLICHYL-PHOSPHATE BETA-GLUCOSYLTRANSFERASE"/>
    <property type="match status" value="1"/>
</dbReference>
<organism evidence="14 15">
    <name type="scientific">Cardiosporidium cionae</name>
    <dbReference type="NCBI Taxonomy" id="476202"/>
    <lineage>
        <taxon>Eukaryota</taxon>
        <taxon>Sar</taxon>
        <taxon>Alveolata</taxon>
        <taxon>Apicomplexa</taxon>
        <taxon>Aconoidasida</taxon>
        <taxon>Nephromycida</taxon>
        <taxon>Cardiosporidium</taxon>
    </lineage>
</organism>